<dbReference type="Pfam" id="PF05787">
    <property type="entry name" value="PhoX"/>
    <property type="match status" value="1"/>
</dbReference>
<dbReference type="InterPro" id="IPR008557">
    <property type="entry name" value="PhoX"/>
</dbReference>
<evidence type="ECO:0000313" key="2">
    <source>
        <dbReference type="EMBL" id="AAZ97376.1"/>
    </source>
</evidence>
<name>Q3SEV5_THIDA</name>
<dbReference type="HOGENOM" id="CLU_619533_0_0_4"/>
<dbReference type="InterPro" id="IPR011042">
    <property type="entry name" value="6-blade_b-propeller_TolB-like"/>
</dbReference>
<dbReference type="STRING" id="292415.Tbd_1423"/>
<accession>Q3SEV5</accession>
<dbReference type="AlphaFoldDB" id="Q3SEV5"/>
<organism evidence="2 3">
    <name type="scientific">Thiobacillus denitrificans (strain ATCC 25259 / T1)</name>
    <dbReference type="NCBI Taxonomy" id="292415"/>
    <lineage>
        <taxon>Bacteria</taxon>
        <taxon>Pseudomonadati</taxon>
        <taxon>Pseudomonadota</taxon>
        <taxon>Betaproteobacteria</taxon>
        <taxon>Nitrosomonadales</taxon>
        <taxon>Thiobacillaceae</taxon>
        <taxon>Thiobacillus</taxon>
    </lineage>
</organism>
<dbReference type="KEGG" id="tbd:Tbd_1423"/>
<dbReference type="RefSeq" id="WP_011311935.1">
    <property type="nucleotide sequence ID" value="NC_007404.1"/>
</dbReference>
<dbReference type="SUPFAM" id="SSF63829">
    <property type="entry name" value="Calcium-dependent phosphotriesterase"/>
    <property type="match status" value="1"/>
</dbReference>
<protein>
    <submittedName>
        <fullName evidence="2">Putative phosphatase</fullName>
    </submittedName>
</protein>
<feature type="signal peptide" evidence="1">
    <location>
        <begin position="1"/>
        <end position="20"/>
    </location>
</feature>
<keyword evidence="1" id="KW-0732">Signal</keyword>
<dbReference type="PANTHER" id="PTHR35399">
    <property type="entry name" value="SLR8030 PROTEIN"/>
    <property type="match status" value="1"/>
</dbReference>
<dbReference type="Proteomes" id="UP000008291">
    <property type="component" value="Chromosome"/>
</dbReference>
<gene>
    <name evidence="2" type="ordered locus">Tbd_1423</name>
</gene>
<sequence>MKYSALVLTLAAAFAAQVHAGSAVEGPMAFTPIAASAYGMDADPNIATEPWLIPEGYVQSIVSDESALDLYLANDWNDMNTANETGKHAGRYLYRTHEVRGANSARVDGGSGGAVSVVDLKTGVAKEVVGRADWEALDGILWTPWQTLLFAEETGAAALPDPAHPAATAGLVYELKLDSHNPAVAERVTVRPLLGALAHEGIETDAEGNVYVIDEDRKGAIYKFVPTSYGDLSAGQLYALRVRNGAKTGEADWVALDMNQVQIKANVAARAVGATEYCRPEDLERIAGTLYVALTCEDVDDAANTNGRGAVMAIELGDKPRTSYVVSAGKNAPIEDQTTGLTGFKGPDNLANGPDGKLWIVEDNAHSDIWVYDPRSKDANRDGYRDGVHLFASLKDKPAEGSGIYFGKDPHTLYVSVQHSGTGNDKTVAITRQIGKGQQHQD</sequence>
<feature type="chain" id="PRO_5004228840" evidence="1">
    <location>
        <begin position="21"/>
        <end position="442"/>
    </location>
</feature>
<dbReference type="PANTHER" id="PTHR35399:SF2">
    <property type="entry name" value="DUF839 DOMAIN-CONTAINING PROTEIN"/>
    <property type="match status" value="1"/>
</dbReference>
<dbReference type="eggNOG" id="COG3211">
    <property type="taxonomic scope" value="Bacteria"/>
</dbReference>
<proteinExistence type="predicted"/>
<dbReference type="EMBL" id="CP000116">
    <property type="protein sequence ID" value="AAZ97376.1"/>
    <property type="molecule type" value="Genomic_DNA"/>
</dbReference>
<dbReference type="Gene3D" id="2.120.10.30">
    <property type="entry name" value="TolB, C-terminal domain"/>
    <property type="match status" value="1"/>
</dbReference>
<evidence type="ECO:0000256" key="1">
    <source>
        <dbReference type="SAM" id="SignalP"/>
    </source>
</evidence>
<evidence type="ECO:0000313" key="3">
    <source>
        <dbReference type="Proteomes" id="UP000008291"/>
    </source>
</evidence>
<reference evidence="2 3" key="1">
    <citation type="journal article" date="2006" name="J. Bacteriol.">
        <title>The genome sequence of the obligately chemolithoautotrophic, facultatively anaerobic bacterium Thiobacillus denitrificans.</title>
        <authorList>
            <person name="Beller H.R."/>
            <person name="Chain P.S."/>
            <person name="Letain T.E."/>
            <person name="Chakicherla A."/>
            <person name="Larimer F.W."/>
            <person name="Richardson P.M."/>
            <person name="Coleman M.A."/>
            <person name="Wood A.P."/>
            <person name="Kelly D.P."/>
        </authorList>
    </citation>
    <scope>NUCLEOTIDE SEQUENCE [LARGE SCALE GENOMIC DNA]</scope>
    <source>
        <strain evidence="2 3">ATCC 25259</strain>
    </source>
</reference>
<keyword evidence="3" id="KW-1185">Reference proteome</keyword>